<dbReference type="GeneTree" id="ENSGT00390000006548"/>
<keyword evidence="3" id="KW-0687">Ribonucleoprotein</keyword>
<dbReference type="AlphaFoldDB" id="A0A8C6XQ65"/>
<organism evidence="6 7">
    <name type="scientific">Naja naja</name>
    <name type="common">Indian cobra</name>
    <dbReference type="NCBI Taxonomy" id="35670"/>
    <lineage>
        <taxon>Eukaryota</taxon>
        <taxon>Metazoa</taxon>
        <taxon>Chordata</taxon>
        <taxon>Craniata</taxon>
        <taxon>Vertebrata</taxon>
        <taxon>Euteleostomi</taxon>
        <taxon>Lepidosauria</taxon>
        <taxon>Squamata</taxon>
        <taxon>Bifurcata</taxon>
        <taxon>Unidentata</taxon>
        <taxon>Episquamata</taxon>
        <taxon>Toxicofera</taxon>
        <taxon>Serpentes</taxon>
        <taxon>Colubroidea</taxon>
        <taxon>Elapidae</taxon>
        <taxon>Elapinae</taxon>
        <taxon>Naja</taxon>
    </lineage>
</organism>
<dbReference type="InterPro" id="IPR036401">
    <property type="entry name" value="Ribosomal_eS17_sf"/>
</dbReference>
<dbReference type="Ensembl" id="ENSNNAT00000018989.1">
    <property type="protein sequence ID" value="ENSNNAP00000018088.1"/>
    <property type="gene ID" value="ENSNNAG00000012013.1"/>
</dbReference>
<evidence type="ECO:0000313" key="6">
    <source>
        <dbReference type="Ensembl" id="ENSNNAP00000017974.1"/>
    </source>
</evidence>
<dbReference type="OMA" id="HTEHIEV"/>
<dbReference type="GO" id="GO:0022626">
    <property type="term" value="C:cytosolic ribosome"/>
    <property type="evidence" value="ECO:0007669"/>
    <property type="project" value="UniProtKB-ARBA"/>
</dbReference>
<dbReference type="SUPFAM" id="SSF116820">
    <property type="entry name" value="Rps17e-like"/>
    <property type="match status" value="1"/>
</dbReference>
<dbReference type="Ensembl" id="ENSNNAT00000018900.1">
    <property type="protein sequence ID" value="ENSNNAP00000018005.1"/>
    <property type="gene ID" value="ENSNNAG00000012013.1"/>
</dbReference>
<dbReference type="Pfam" id="PF00833">
    <property type="entry name" value="Ribosomal_S17e"/>
    <property type="match status" value="1"/>
</dbReference>
<dbReference type="GO" id="GO:0003735">
    <property type="term" value="F:structural constituent of ribosome"/>
    <property type="evidence" value="ECO:0007669"/>
    <property type="project" value="InterPro"/>
</dbReference>
<sequence>MGRVRTKTVKKAARVIIEKYYSLGNDFHTNKRVCEEIAIIPSKKLRNKIAGYVTHLMKRIQRGPVRGISIKLQEEERERRDNYVPEVSALDQEIIEVDPDTKEMLKLLDFGSLSNLQVTQPTVGMNFKTPRGAI</sequence>
<keyword evidence="2" id="KW-0689">Ribosomal protein</keyword>
<accession>A0A8C6XQ65</accession>
<evidence type="ECO:0000256" key="4">
    <source>
        <dbReference type="ARBA" id="ARBA00035144"/>
    </source>
</evidence>
<dbReference type="FunFam" id="1.10.60.20:FF:000001">
    <property type="entry name" value="40S ribosomal protein S17"/>
    <property type="match status" value="1"/>
</dbReference>
<dbReference type="Ensembl" id="ENSNNAT00000018975.1">
    <property type="protein sequence ID" value="ENSNNAP00000018075.1"/>
    <property type="gene ID" value="ENSNNAG00000012013.1"/>
</dbReference>
<dbReference type="Ensembl" id="ENSNNAT00000018870.1">
    <property type="protein sequence ID" value="ENSNNAP00000017974.1"/>
    <property type="gene ID" value="ENSNNAG00000012013.1"/>
</dbReference>
<dbReference type="PANTHER" id="PTHR10732">
    <property type="entry name" value="40S RIBOSOMAL PROTEIN S17"/>
    <property type="match status" value="1"/>
</dbReference>
<dbReference type="Ensembl" id="ENSNNAT00000019018.1">
    <property type="protein sequence ID" value="ENSNNAP00000018114.1"/>
    <property type="gene ID" value="ENSNNAG00000012013.1"/>
</dbReference>
<evidence type="ECO:0000313" key="7">
    <source>
        <dbReference type="Proteomes" id="UP000694559"/>
    </source>
</evidence>
<dbReference type="InterPro" id="IPR018273">
    <property type="entry name" value="Ribosomal_eS17_CS"/>
</dbReference>
<dbReference type="GO" id="GO:0006412">
    <property type="term" value="P:translation"/>
    <property type="evidence" value="ECO:0007669"/>
    <property type="project" value="InterPro"/>
</dbReference>
<dbReference type="Proteomes" id="UP000694559">
    <property type="component" value="Unplaced"/>
</dbReference>
<keyword evidence="7" id="KW-1185">Reference proteome</keyword>
<dbReference type="OrthoDB" id="1727351at2759"/>
<dbReference type="PANTHER" id="PTHR10732:SF14">
    <property type="entry name" value="SMALL RIBOSOMAL SUBUNIT PROTEIN ES17"/>
    <property type="match status" value="1"/>
</dbReference>
<evidence type="ECO:0000256" key="2">
    <source>
        <dbReference type="ARBA" id="ARBA00022980"/>
    </source>
</evidence>
<name>A0A8C6XQ65_NAJNA</name>
<comment type="similarity">
    <text evidence="1">Belongs to the eukaryotic ribosomal protein eS17 family.</text>
</comment>
<reference evidence="6" key="1">
    <citation type="submission" date="2025-05" db="UniProtKB">
        <authorList>
            <consortium name="Ensembl"/>
        </authorList>
    </citation>
    <scope>IDENTIFICATION</scope>
</reference>
<evidence type="ECO:0000256" key="1">
    <source>
        <dbReference type="ARBA" id="ARBA00010444"/>
    </source>
</evidence>
<protein>
    <recommendedName>
        <fullName evidence="4">Small ribosomal subunit protein eS17</fullName>
    </recommendedName>
    <alternativeName>
        <fullName evidence="5">40S ribosomal protein S17</fullName>
    </alternativeName>
</protein>
<dbReference type="PROSITE" id="PS00712">
    <property type="entry name" value="RIBOSOMAL_S17E"/>
    <property type="match status" value="1"/>
</dbReference>
<dbReference type="Gene3D" id="1.10.60.20">
    <property type="entry name" value="Ribosomal protein S17e-like"/>
    <property type="match status" value="1"/>
</dbReference>
<evidence type="ECO:0000256" key="3">
    <source>
        <dbReference type="ARBA" id="ARBA00023274"/>
    </source>
</evidence>
<dbReference type="GO" id="GO:1990904">
    <property type="term" value="C:ribonucleoprotein complex"/>
    <property type="evidence" value="ECO:0007669"/>
    <property type="project" value="UniProtKB-KW"/>
</dbReference>
<evidence type="ECO:0000256" key="5">
    <source>
        <dbReference type="ARBA" id="ARBA00035467"/>
    </source>
</evidence>
<dbReference type="HAMAP" id="MF_00511">
    <property type="entry name" value="Ribosomal_eS17"/>
    <property type="match status" value="1"/>
</dbReference>
<proteinExistence type="inferred from homology"/>
<dbReference type="InterPro" id="IPR001210">
    <property type="entry name" value="Ribosomal_eS17"/>
</dbReference>